<accession>A0ABR7RMB6</accession>
<dbReference type="SUPFAM" id="SSF46785">
    <property type="entry name" value="Winged helix' DNA-binding domain"/>
    <property type="match status" value="1"/>
</dbReference>
<keyword evidence="1" id="KW-0805">Transcription regulation</keyword>
<dbReference type="Pfam" id="PF00392">
    <property type="entry name" value="GntR"/>
    <property type="match status" value="1"/>
</dbReference>
<evidence type="ECO:0000256" key="1">
    <source>
        <dbReference type="ARBA" id="ARBA00023015"/>
    </source>
</evidence>
<feature type="region of interest" description="Disordered" evidence="4">
    <location>
        <begin position="208"/>
        <end position="233"/>
    </location>
</feature>
<name>A0ABR7RMB6_9PROT</name>
<evidence type="ECO:0000256" key="3">
    <source>
        <dbReference type="ARBA" id="ARBA00023163"/>
    </source>
</evidence>
<reference evidence="6 7" key="1">
    <citation type="journal article" date="2013" name="Int. J. Syst. Evol. Microbiol.">
        <title>Roseomonas aerophila sp. nov., isolated from air.</title>
        <authorList>
            <person name="Kim S.J."/>
            <person name="Weon H.Y."/>
            <person name="Ahn J.H."/>
            <person name="Hong S.B."/>
            <person name="Seok S.J."/>
            <person name="Whang K.S."/>
            <person name="Kwon S.W."/>
        </authorList>
    </citation>
    <scope>NUCLEOTIDE SEQUENCE [LARGE SCALE GENOMIC DNA]</scope>
    <source>
        <strain evidence="6 7">NBRC 108923</strain>
    </source>
</reference>
<dbReference type="SMART" id="SM00895">
    <property type="entry name" value="FCD"/>
    <property type="match status" value="1"/>
</dbReference>
<dbReference type="SMART" id="SM00345">
    <property type="entry name" value="HTH_GNTR"/>
    <property type="match status" value="1"/>
</dbReference>
<evidence type="ECO:0000313" key="7">
    <source>
        <dbReference type="Proteomes" id="UP000626026"/>
    </source>
</evidence>
<dbReference type="Gene3D" id="1.10.10.10">
    <property type="entry name" value="Winged helix-like DNA-binding domain superfamily/Winged helix DNA-binding domain"/>
    <property type="match status" value="1"/>
</dbReference>
<dbReference type="Gene3D" id="1.20.120.530">
    <property type="entry name" value="GntR ligand-binding domain-like"/>
    <property type="match status" value="1"/>
</dbReference>
<gene>
    <name evidence="6" type="ORF">IBL26_12665</name>
</gene>
<keyword evidence="7" id="KW-1185">Reference proteome</keyword>
<dbReference type="InterPro" id="IPR008920">
    <property type="entry name" value="TF_FadR/GntR_C"/>
</dbReference>
<dbReference type="InterPro" id="IPR036388">
    <property type="entry name" value="WH-like_DNA-bd_sf"/>
</dbReference>
<comment type="caution">
    <text evidence="6">The sequence shown here is derived from an EMBL/GenBank/DDBJ whole genome shotgun (WGS) entry which is preliminary data.</text>
</comment>
<evidence type="ECO:0000259" key="5">
    <source>
        <dbReference type="PROSITE" id="PS50949"/>
    </source>
</evidence>
<dbReference type="Proteomes" id="UP000626026">
    <property type="component" value="Unassembled WGS sequence"/>
</dbReference>
<organism evidence="6 7">
    <name type="scientific">Teichococcus aerophilus</name>
    <dbReference type="NCBI Taxonomy" id="1224513"/>
    <lineage>
        <taxon>Bacteria</taxon>
        <taxon>Pseudomonadati</taxon>
        <taxon>Pseudomonadota</taxon>
        <taxon>Alphaproteobacteria</taxon>
        <taxon>Acetobacterales</taxon>
        <taxon>Roseomonadaceae</taxon>
        <taxon>Roseomonas</taxon>
    </lineage>
</organism>
<dbReference type="InterPro" id="IPR011711">
    <property type="entry name" value="GntR_C"/>
</dbReference>
<feature type="domain" description="HTH gntR-type" evidence="5">
    <location>
        <begin position="9"/>
        <end position="76"/>
    </location>
</feature>
<proteinExistence type="predicted"/>
<dbReference type="RefSeq" id="WP_187784857.1">
    <property type="nucleotide sequence ID" value="NZ_JACTVA010000020.1"/>
</dbReference>
<evidence type="ECO:0000256" key="4">
    <source>
        <dbReference type="SAM" id="MobiDB-lite"/>
    </source>
</evidence>
<dbReference type="PANTHER" id="PTHR43537:SF24">
    <property type="entry name" value="GLUCONATE OPERON TRANSCRIPTIONAL REPRESSOR"/>
    <property type="match status" value="1"/>
</dbReference>
<keyword evidence="2" id="KW-0238">DNA-binding</keyword>
<dbReference type="SUPFAM" id="SSF48008">
    <property type="entry name" value="GntR ligand-binding domain-like"/>
    <property type="match status" value="1"/>
</dbReference>
<protein>
    <submittedName>
        <fullName evidence="6">GntR family transcriptional regulator</fullName>
    </submittedName>
</protein>
<evidence type="ECO:0000313" key="6">
    <source>
        <dbReference type="EMBL" id="MBC9207689.1"/>
    </source>
</evidence>
<sequence length="233" mass="25874">MADELPASPPEARALETAIARDIHAGVLAPGSWLKQIALQERYGRSRGDVRRALDKLVAQRLVQQVRNFGYRVRGLEDSWLDELRQVRLILETAAAALMSGPVDRADLARLRELAETFSQAVAHGTILQQNEANLAFHNGLLELCPNRELARMIAETRMRMPAAPLTQWSQPGWIEESARHHHAMVDALEAGDQQAFASVVRAHIRAPQRPQPLAAPPARERRRSVTDASSAD</sequence>
<evidence type="ECO:0000256" key="2">
    <source>
        <dbReference type="ARBA" id="ARBA00023125"/>
    </source>
</evidence>
<dbReference type="Pfam" id="PF07729">
    <property type="entry name" value="FCD"/>
    <property type="match status" value="1"/>
</dbReference>
<dbReference type="InterPro" id="IPR036390">
    <property type="entry name" value="WH_DNA-bd_sf"/>
</dbReference>
<dbReference type="InterPro" id="IPR000524">
    <property type="entry name" value="Tscrpt_reg_HTH_GntR"/>
</dbReference>
<dbReference type="PANTHER" id="PTHR43537">
    <property type="entry name" value="TRANSCRIPTIONAL REGULATOR, GNTR FAMILY"/>
    <property type="match status" value="1"/>
</dbReference>
<dbReference type="PROSITE" id="PS50949">
    <property type="entry name" value="HTH_GNTR"/>
    <property type="match status" value="1"/>
</dbReference>
<dbReference type="EMBL" id="JACTVA010000020">
    <property type="protein sequence ID" value="MBC9207689.1"/>
    <property type="molecule type" value="Genomic_DNA"/>
</dbReference>
<keyword evidence="3" id="KW-0804">Transcription</keyword>